<dbReference type="AlphaFoldDB" id="A0A2K8N7V0"/>
<dbReference type="EMBL" id="LR792683">
    <property type="protein sequence ID" value="CAB3394390.1"/>
    <property type="molecule type" value="Genomic_DNA"/>
</dbReference>
<dbReference type="KEGG" id="kyr:CVV65_11165"/>
<evidence type="ECO:0000256" key="3">
    <source>
        <dbReference type="ARBA" id="ARBA00004496"/>
    </source>
</evidence>
<evidence type="ECO:0000256" key="12">
    <source>
        <dbReference type="HAMAP-Rule" id="MF_00004"/>
    </source>
</evidence>
<comment type="similarity">
    <text evidence="5 12">Belongs to the purine/pyrimidine phosphoribosyltransferase family.</text>
</comment>
<accession>A0A2K8N7V0</accession>
<comment type="catalytic activity">
    <reaction evidence="1 12">
        <text>AMP + diphosphate = 5-phospho-alpha-D-ribose 1-diphosphate + adenine</text>
        <dbReference type="Rhea" id="RHEA:16609"/>
        <dbReference type="ChEBI" id="CHEBI:16708"/>
        <dbReference type="ChEBI" id="CHEBI:33019"/>
        <dbReference type="ChEBI" id="CHEBI:58017"/>
        <dbReference type="ChEBI" id="CHEBI:456215"/>
        <dbReference type="EC" id="2.4.2.7"/>
    </reaction>
</comment>
<reference evidence="15 17" key="3">
    <citation type="submission" date="2020-04" db="EMBL/GenBank/DDBJ databases">
        <authorList>
            <person name="Hogendoorn C."/>
        </authorList>
    </citation>
    <scope>NUCLEOTIDE SEQUENCE [LARGE SCALE GENOMIC DNA]</scope>
    <source>
        <strain evidence="15">COOX1</strain>
    </source>
</reference>
<evidence type="ECO:0000256" key="11">
    <source>
        <dbReference type="ARBA" id="ARBA00022726"/>
    </source>
</evidence>
<dbReference type="NCBIfam" id="NF002633">
    <property type="entry name" value="PRK02304.1-2"/>
    <property type="match status" value="1"/>
</dbReference>
<dbReference type="NCBIfam" id="TIGR01090">
    <property type="entry name" value="apt"/>
    <property type="match status" value="1"/>
</dbReference>
<dbReference type="HAMAP" id="MF_00004">
    <property type="entry name" value="Aden_phosphoribosyltr"/>
    <property type="match status" value="1"/>
</dbReference>
<evidence type="ECO:0000256" key="2">
    <source>
        <dbReference type="ARBA" id="ARBA00003968"/>
    </source>
</evidence>
<protein>
    <recommendedName>
        <fullName evidence="7 12">Adenine phosphoribosyltransferase</fullName>
        <shortName evidence="12">APRT</shortName>
        <ecNumber evidence="7 12">2.4.2.7</ecNumber>
    </recommendedName>
</protein>
<dbReference type="InterPro" id="IPR000836">
    <property type="entry name" value="PRTase_dom"/>
</dbReference>
<dbReference type="Pfam" id="PF00156">
    <property type="entry name" value="Pribosyltran"/>
    <property type="match status" value="1"/>
</dbReference>
<dbReference type="SUPFAM" id="SSF53271">
    <property type="entry name" value="PRTase-like"/>
    <property type="match status" value="1"/>
</dbReference>
<comment type="pathway">
    <text evidence="4 12">Purine metabolism; AMP biosynthesis via salvage pathway; AMP from adenine: step 1/1.</text>
</comment>
<evidence type="ECO:0000313" key="17">
    <source>
        <dbReference type="Proteomes" id="UP000502196"/>
    </source>
</evidence>
<dbReference type="GO" id="GO:0005737">
    <property type="term" value="C:cytoplasm"/>
    <property type="evidence" value="ECO:0007669"/>
    <property type="project" value="UniProtKB-SubCell"/>
</dbReference>
<keyword evidence="8 12" id="KW-0963">Cytoplasm</keyword>
<keyword evidence="9 12" id="KW-0328">Glycosyltransferase</keyword>
<dbReference type="PANTHER" id="PTHR32315">
    <property type="entry name" value="ADENINE PHOSPHORIBOSYLTRANSFERASE"/>
    <property type="match status" value="1"/>
</dbReference>
<reference evidence="16" key="1">
    <citation type="submission" date="2017-11" db="EMBL/GenBank/DDBJ databases">
        <title>Complete Genome Sequence of Kyrpidia sp. Strain EA-1, a thermophilic, hydrogen-oxidizing Bacterium, isolated from the Azores.</title>
        <authorList>
            <person name="Reiner J.E."/>
            <person name="Lapp C.J."/>
            <person name="Bunk B."/>
            <person name="Gescher J."/>
        </authorList>
    </citation>
    <scope>NUCLEOTIDE SEQUENCE [LARGE SCALE GENOMIC DNA]</scope>
    <source>
        <strain evidence="16">EA-1</strain>
    </source>
</reference>
<dbReference type="RefSeq" id="WP_100668194.1">
    <property type="nucleotide sequence ID" value="NZ_CP024955.1"/>
</dbReference>
<dbReference type="InterPro" id="IPR050054">
    <property type="entry name" value="UPRTase/APRTase"/>
</dbReference>
<dbReference type="GO" id="GO:0002055">
    <property type="term" value="F:adenine binding"/>
    <property type="evidence" value="ECO:0007669"/>
    <property type="project" value="TreeGrafter"/>
</dbReference>
<evidence type="ECO:0000256" key="10">
    <source>
        <dbReference type="ARBA" id="ARBA00022679"/>
    </source>
</evidence>
<name>A0A2K8N7V0_9BACL</name>
<organism evidence="14 16">
    <name type="scientific">Kyrpidia spormannii</name>
    <dbReference type="NCBI Taxonomy" id="2055160"/>
    <lineage>
        <taxon>Bacteria</taxon>
        <taxon>Bacillati</taxon>
        <taxon>Bacillota</taxon>
        <taxon>Bacilli</taxon>
        <taxon>Bacillales</taxon>
        <taxon>Alicyclobacillaceae</taxon>
        <taxon>Kyrpidia</taxon>
    </lineage>
</organism>
<reference evidence="14" key="2">
    <citation type="journal article" date="2018" name="Genome Announc.">
        <title>Complete Genome Sequence of Kyrpidia sp. Strain EA-1, a Thermophilic Knallgas Bacterium, Isolated from the Azores.</title>
        <authorList>
            <person name="Reiner J.E."/>
            <person name="Lapp C.J."/>
            <person name="Bunk B."/>
            <person name="Sproer C."/>
            <person name="Overmann J."/>
            <person name="Gescher J."/>
        </authorList>
    </citation>
    <scope>NUCLEOTIDE SEQUENCE</scope>
    <source>
        <strain evidence="14">EA-1</strain>
    </source>
</reference>
<dbReference type="NCBIfam" id="NF002636">
    <property type="entry name" value="PRK02304.1-5"/>
    <property type="match status" value="1"/>
</dbReference>
<keyword evidence="16" id="KW-1185">Reference proteome</keyword>
<keyword evidence="11 12" id="KW-0660">Purine salvage</keyword>
<dbReference type="InterPro" id="IPR005764">
    <property type="entry name" value="Ade_phspho_trans"/>
</dbReference>
<evidence type="ECO:0000256" key="8">
    <source>
        <dbReference type="ARBA" id="ARBA00022490"/>
    </source>
</evidence>
<evidence type="ECO:0000256" key="4">
    <source>
        <dbReference type="ARBA" id="ARBA00004659"/>
    </source>
</evidence>
<dbReference type="UniPathway" id="UPA00588">
    <property type="reaction ID" value="UER00646"/>
</dbReference>
<evidence type="ECO:0000256" key="1">
    <source>
        <dbReference type="ARBA" id="ARBA00000868"/>
    </source>
</evidence>
<comment type="subunit">
    <text evidence="6 12">Homodimer.</text>
</comment>
<dbReference type="GO" id="GO:0016208">
    <property type="term" value="F:AMP binding"/>
    <property type="evidence" value="ECO:0007669"/>
    <property type="project" value="TreeGrafter"/>
</dbReference>
<evidence type="ECO:0000313" key="14">
    <source>
        <dbReference type="EMBL" id="ATY85414.1"/>
    </source>
</evidence>
<dbReference type="InterPro" id="IPR029057">
    <property type="entry name" value="PRTase-like"/>
</dbReference>
<comment type="function">
    <text evidence="2 12">Catalyzes a salvage reaction resulting in the formation of AMP, that is energically less costly than de novo synthesis.</text>
</comment>
<dbReference type="GO" id="GO:0006168">
    <property type="term" value="P:adenine salvage"/>
    <property type="evidence" value="ECO:0007669"/>
    <property type="project" value="InterPro"/>
</dbReference>
<dbReference type="GO" id="GO:0044209">
    <property type="term" value="P:AMP salvage"/>
    <property type="evidence" value="ECO:0007669"/>
    <property type="project" value="UniProtKB-UniRule"/>
</dbReference>
<dbReference type="CDD" id="cd06223">
    <property type="entry name" value="PRTases_typeI"/>
    <property type="match status" value="1"/>
</dbReference>
<dbReference type="GO" id="GO:0006166">
    <property type="term" value="P:purine ribonucleoside salvage"/>
    <property type="evidence" value="ECO:0007669"/>
    <property type="project" value="UniProtKB-UniRule"/>
</dbReference>
<dbReference type="Proteomes" id="UP000502196">
    <property type="component" value="Chromosome"/>
</dbReference>
<dbReference type="EMBL" id="CP024955">
    <property type="protein sequence ID" value="ATY85414.1"/>
    <property type="molecule type" value="Genomic_DNA"/>
</dbReference>
<dbReference type="PANTHER" id="PTHR32315:SF3">
    <property type="entry name" value="ADENINE PHOSPHORIBOSYLTRANSFERASE"/>
    <property type="match status" value="1"/>
</dbReference>
<dbReference type="GO" id="GO:0003999">
    <property type="term" value="F:adenine phosphoribosyltransferase activity"/>
    <property type="evidence" value="ECO:0007669"/>
    <property type="project" value="UniProtKB-UniRule"/>
</dbReference>
<evidence type="ECO:0000313" key="15">
    <source>
        <dbReference type="EMBL" id="CAB3394390.1"/>
    </source>
</evidence>
<dbReference type="EC" id="2.4.2.7" evidence="7 12"/>
<comment type="subcellular location">
    <subcellularLocation>
        <location evidence="3 12">Cytoplasm</location>
    </subcellularLocation>
</comment>
<proteinExistence type="inferred from homology"/>
<evidence type="ECO:0000256" key="7">
    <source>
        <dbReference type="ARBA" id="ARBA00011893"/>
    </source>
</evidence>
<evidence type="ECO:0000256" key="9">
    <source>
        <dbReference type="ARBA" id="ARBA00022676"/>
    </source>
</evidence>
<dbReference type="Gene3D" id="3.40.50.2020">
    <property type="match status" value="1"/>
</dbReference>
<evidence type="ECO:0000256" key="5">
    <source>
        <dbReference type="ARBA" id="ARBA00008391"/>
    </source>
</evidence>
<gene>
    <name evidence="12 15" type="primary">apt</name>
    <name evidence="15" type="ORF">COOX1_2390</name>
    <name evidence="14" type="ORF">CVV65_11165</name>
</gene>
<dbReference type="Proteomes" id="UP000231932">
    <property type="component" value="Chromosome"/>
</dbReference>
<sequence length="170" mass="18243">MDFQSHIRVIPDFPQPGVSFKDITPLLKDGRAYRAAIDSLVSLARPLAPEIVVGPEARGFVIGAPVAYAMGLGFVPVRKAGKLPAETVSVAYDLEYGSDRLDIHKDALRPGQRVLVADDLLATGGTIRSTIRLVEQLGAAVVGCVFLIELTELEGRAKLAGYNVLSLVQY</sequence>
<evidence type="ECO:0000259" key="13">
    <source>
        <dbReference type="Pfam" id="PF00156"/>
    </source>
</evidence>
<evidence type="ECO:0000256" key="6">
    <source>
        <dbReference type="ARBA" id="ARBA00011738"/>
    </source>
</evidence>
<dbReference type="OrthoDB" id="9803963at2"/>
<evidence type="ECO:0000313" key="16">
    <source>
        <dbReference type="Proteomes" id="UP000231932"/>
    </source>
</evidence>
<dbReference type="NCBIfam" id="NF002634">
    <property type="entry name" value="PRK02304.1-3"/>
    <property type="match status" value="1"/>
</dbReference>
<feature type="domain" description="Phosphoribosyltransferase" evidence="13">
    <location>
        <begin position="49"/>
        <end position="149"/>
    </location>
</feature>
<dbReference type="FunFam" id="3.40.50.2020:FF:000004">
    <property type="entry name" value="Adenine phosphoribosyltransferase"/>
    <property type="match status" value="1"/>
</dbReference>
<keyword evidence="10 12" id="KW-0808">Transferase</keyword>